<dbReference type="RefSeq" id="WP_132938575.1">
    <property type="nucleotide sequence ID" value="NZ_SLZW01000003.1"/>
</dbReference>
<dbReference type="InterPro" id="IPR040442">
    <property type="entry name" value="Pyrv_kinase-like_dom_sf"/>
</dbReference>
<dbReference type="Proteomes" id="UP000295304">
    <property type="component" value="Unassembled WGS sequence"/>
</dbReference>
<accession>A0A4R3JFY9</accession>
<dbReference type="AlphaFoldDB" id="A0A4R3JFY9"/>
<evidence type="ECO:0000259" key="7">
    <source>
        <dbReference type="Pfam" id="PF03328"/>
    </source>
</evidence>
<dbReference type="SUPFAM" id="SSF51621">
    <property type="entry name" value="Phosphoenolpyruvate/pyruvate domain"/>
    <property type="match status" value="1"/>
</dbReference>
<feature type="domain" description="HpcH/HpaI aldolase/citrate lyase" evidence="7">
    <location>
        <begin position="13"/>
        <end position="227"/>
    </location>
</feature>
<organism evidence="8 9">
    <name type="scientific">Varunaivibrio sulfuroxidans</name>
    <dbReference type="NCBI Taxonomy" id="1773489"/>
    <lineage>
        <taxon>Bacteria</taxon>
        <taxon>Pseudomonadati</taxon>
        <taxon>Pseudomonadota</taxon>
        <taxon>Alphaproteobacteria</taxon>
        <taxon>Rhodospirillales</taxon>
        <taxon>Magnetovibrionaceae</taxon>
        <taxon>Varunaivibrio</taxon>
    </lineage>
</organism>
<dbReference type="GO" id="GO:0000287">
    <property type="term" value="F:magnesium ion binding"/>
    <property type="evidence" value="ECO:0007669"/>
    <property type="project" value="TreeGrafter"/>
</dbReference>
<dbReference type="OrthoDB" id="9800547at2"/>
<dbReference type="PANTHER" id="PTHR32308">
    <property type="entry name" value="LYASE BETA SUBUNIT, PUTATIVE (AFU_ORTHOLOGUE AFUA_4G13030)-RELATED"/>
    <property type="match status" value="1"/>
</dbReference>
<evidence type="ECO:0000256" key="3">
    <source>
        <dbReference type="ARBA" id="ARBA00022723"/>
    </source>
</evidence>
<dbReference type="PIRSF" id="PIRSF015582">
    <property type="entry name" value="Cit_lyase_B"/>
    <property type="match status" value="1"/>
</dbReference>
<comment type="similarity">
    <text evidence="2">Belongs to the HpcH/HpaI aldolase family.</text>
</comment>
<dbReference type="InterPro" id="IPR005000">
    <property type="entry name" value="Aldolase/citrate-lyase_domain"/>
</dbReference>
<comment type="cofactor">
    <cofactor evidence="1">
        <name>Mg(2+)</name>
        <dbReference type="ChEBI" id="CHEBI:18420"/>
    </cofactor>
</comment>
<dbReference type="GO" id="GO:0016829">
    <property type="term" value="F:lyase activity"/>
    <property type="evidence" value="ECO:0007669"/>
    <property type="project" value="UniProtKB-KW"/>
</dbReference>
<keyword evidence="3 6" id="KW-0479">Metal-binding</keyword>
<keyword evidence="9" id="KW-1185">Reference proteome</keyword>
<feature type="binding site" evidence="5">
    <location>
        <position position="132"/>
    </location>
    <ligand>
        <name>substrate</name>
    </ligand>
</feature>
<proteinExistence type="inferred from homology"/>
<feature type="binding site" evidence="5">
    <location>
        <position position="74"/>
    </location>
    <ligand>
        <name>substrate</name>
    </ligand>
</feature>
<evidence type="ECO:0000256" key="5">
    <source>
        <dbReference type="PIRSR" id="PIRSR015582-1"/>
    </source>
</evidence>
<evidence type="ECO:0000256" key="6">
    <source>
        <dbReference type="PIRSR" id="PIRSR015582-2"/>
    </source>
</evidence>
<name>A0A4R3JFY9_9PROT</name>
<gene>
    <name evidence="8" type="ORF">EDD55_103233</name>
</gene>
<feature type="binding site" evidence="6">
    <location>
        <position position="132"/>
    </location>
    <ligand>
        <name>Mg(2+)</name>
        <dbReference type="ChEBI" id="CHEBI:18420"/>
    </ligand>
</feature>
<dbReference type="GO" id="GO:0006107">
    <property type="term" value="P:oxaloacetate metabolic process"/>
    <property type="evidence" value="ECO:0007669"/>
    <property type="project" value="TreeGrafter"/>
</dbReference>
<dbReference type="InterPro" id="IPR015813">
    <property type="entry name" value="Pyrv/PenolPyrv_kinase-like_dom"/>
</dbReference>
<keyword evidence="4 6" id="KW-0460">Magnesium</keyword>
<sequence>MPASARPRSRPRRSVLYMPGSNARALEKGRTLPADALILDLEDAVAPDAKVEARERVVGALGAGGYGAREIVVRTNALDTSWGYGDAVAVAGSGADALLLPKVESADAVRQAERILSAAGAPETTAIWCMMETPRGILHVEEIAAASPRVACLVMGTSDLAKDLHAAHTRHRTPMITALGLCLLAARAHGLAIVDGVHLDLDDDEGFERACVQGRDLGFDGKTLIHPRTIAVANRVFAPSPEDVLWSRRMIDAFDAARAAGQGVAVLDGKLIESLHVVEAKRLVALAEQITARGDGARGDGV</sequence>
<dbReference type="PANTHER" id="PTHR32308:SF10">
    <property type="entry name" value="CITRATE LYASE SUBUNIT BETA"/>
    <property type="match status" value="1"/>
</dbReference>
<evidence type="ECO:0000313" key="9">
    <source>
        <dbReference type="Proteomes" id="UP000295304"/>
    </source>
</evidence>
<keyword evidence="8" id="KW-0456">Lyase</keyword>
<dbReference type="Gene3D" id="3.20.20.60">
    <property type="entry name" value="Phosphoenolpyruvate-binding domains"/>
    <property type="match status" value="1"/>
</dbReference>
<dbReference type="Pfam" id="PF03328">
    <property type="entry name" value="HpcH_HpaI"/>
    <property type="match status" value="1"/>
</dbReference>
<evidence type="ECO:0000256" key="2">
    <source>
        <dbReference type="ARBA" id="ARBA00005568"/>
    </source>
</evidence>
<comment type="caution">
    <text evidence="8">The sequence shown here is derived from an EMBL/GenBank/DDBJ whole genome shotgun (WGS) entry which is preliminary data.</text>
</comment>
<evidence type="ECO:0000313" key="8">
    <source>
        <dbReference type="EMBL" id="TCS63610.1"/>
    </source>
</evidence>
<evidence type="ECO:0000256" key="4">
    <source>
        <dbReference type="ARBA" id="ARBA00022842"/>
    </source>
</evidence>
<evidence type="ECO:0000256" key="1">
    <source>
        <dbReference type="ARBA" id="ARBA00001946"/>
    </source>
</evidence>
<dbReference type="EMBL" id="SLZW01000003">
    <property type="protein sequence ID" value="TCS63610.1"/>
    <property type="molecule type" value="Genomic_DNA"/>
</dbReference>
<dbReference type="InterPro" id="IPR011206">
    <property type="entry name" value="Citrate_lyase_beta/mcl1/mcl2"/>
</dbReference>
<feature type="binding site" evidence="6">
    <location>
        <position position="159"/>
    </location>
    <ligand>
        <name>Mg(2+)</name>
        <dbReference type="ChEBI" id="CHEBI:18420"/>
    </ligand>
</feature>
<protein>
    <submittedName>
        <fullName evidence="8">Citrate lyase subunit beta/citryl-CoA lyase</fullName>
    </submittedName>
</protein>
<reference evidence="8 9" key="1">
    <citation type="submission" date="2019-03" db="EMBL/GenBank/DDBJ databases">
        <title>Genomic Encyclopedia of Type Strains, Phase IV (KMG-IV): sequencing the most valuable type-strain genomes for metagenomic binning, comparative biology and taxonomic classification.</title>
        <authorList>
            <person name="Goeker M."/>
        </authorList>
    </citation>
    <scope>NUCLEOTIDE SEQUENCE [LARGE SCALE GENOMIC DNA]</scope>
    <source>
        <strain evidence="8 9">DSM 101688</strain>
    </source>
</reference>